<reference evidence="2 3" key="1">
    <citation type="submission" date="2018-06" db="EMBL/GenBank/DDBJ databases">
        <authorList>
            <consortium name="Pathogen Informatics"/>
            <person name="Doyle S."/>
        </authorList>
    </citation>
    <scope>NUCLEOTIDE SEQUENCE [LARGE SCALE GENOMIC DNA]</scope>
    <source>
        <strain evidence="2 3">NCTC10718</strain>
    </source>
</reference>
<protein>
    <recommendedName>
        <fullName evidence="4">DUF930 domain-containing protein</fullName>
    </recommendedName>
</protein>
<proteinExistence type="predicted"/>
<dbReference type="Proteomes" id="UP000254332">
    <property type="component" value="Unassembled WGS sequence"/>
</dbReference>
<dbReference type="AlphaFoldDB" id="A0A379SDV7"/>
<evidence type="ECO:0008006" key="4">
    <source>
        <dbReference type="Google" id="ProtNLM"/>
    </source>
</evidence>
<feature type="signal peptide" evidence="1">
    <location>
        <begin position="1"/>
        <end position="29"/>
    </location>
</feature>
<dbReference type="EMBL" id="UGWQ01000003">
    <property type="protein sequence ID" value="SUG27577.1"/>
    <property type="molecule type" value="Genomic_DNA"/>
</dbReference>
<evidence type="ECO:0000256" key="1">
    <source>
        <dbReference type="SAM" id="SignalP"/>
    </source>
</evidence>
<organism evidence="2 3">
    <name type="scientific">Salmonella enterica</name>
    <name type="common">Salmonella choleraesuis</name>
    <dbReference type="NCBI Taxonomy" id="28901"/>
    <lineage>
        <taxon>Bacteria</taxon>
        <taxon>Pseudomonadati</taxon>
        <taxon>Pseudomonadota</taxon>
        <taxon>Gammaproteobacteria</taxon>
        <taxon>Enterobacterales</taxon>
        <taxon>Enterobacteriaceae</taxon>
        <taxon>Salmonella</taxon>
    </lineage>
</organism>
<feature type="chain" id="PRO_5017070584" description="DUF930 domain-containing protein" evidence="1">
    <location>
        <begin position="30"/>
        <end position="171"/>
    </location>
</feature>
<sequence>MGIQVNCSKRWFGMVAVSALFILSSSLRADMLTFAQQSYLEQVMRTQIKNDSDFQSIRAEWTEAHKVAEFLCRPVALNTLRKTHPEVDKVFLGDGKNGGLTLLSSSQLTGTGQYRAGGINWVLFSFQCALSPSVGTVTGFTYRLNASAPGVRVMAPGPVVRMKYHMVRPPL</sequence>
<evidence type="ECO:0000313" key="2">
    <source>
        <dbReference type="EMBL" id="SUG27577.1"/>
    </source>
</evidence>
<name>A0A379SDV7_SALER</name>
<gene>
    <name evidence="2" type="ORF">NCTC10718_04900</name>
</gene>
<accession>A0A379SDV7</accession>
<keyword evidence="1" id="KW-0732">Signal</keyword>
<evidence type="ECO:0000313" key="3">
    <source>
        <dbReference type="Proteomes" id="UP000254332"/>
    </source>
</evidence>